<sequence length="500" mass="55885">MICPRWTPRATATLANLGGSSRQCSSRHVLRPSKDAASRSRRVFSKIGGGSGDGSSDAPPRETSRFLSNTQRTSSRPTAASTSGSTSNPLPRRRRWTPTTPESDATGLHRRLRDQSNTDRARQPRVGARDGGGSNVEGESQDTPHLEWPQLQRRTRGGKQHGHVWNSGVTIPKNPFSRRQSIQNPRGAKESSFVMLIIDGMSPNLNAADFYRISPNDLSDWQSVIKKVQQQRKVDTLEPLGRYWVTFSSGEAAASYRDRLVRLHKLNGFKLRSASGLWESSVPSSLKVSLASPSAAAAAAAAETSDALTSDTRSTETLVDLVNTFTIAPGSQAILPIRRSKVSLLWPWTNRLAGLVENLGYGERPPTLMVDIYPPTLTAQELHQFIRRDGQNRGLRWQVSLPQHLRMSGSERGSAKMNSTREVGWEDEVDEQEEEEDKQRNPSFRRNDRETLEKLKGRFILACADETEARRFQQSWNRRTLTTTQPEPARYLVHASIIKW</sequence>
<evidence type="ECO:0000256" key="1">
    <source>
        <dbReference type="SAM" id="MobiDB-lite"/>
    </source>
</evidence>
<dbReference type="EMBL" id="JOKZ01000494">
    <property type="protein sequence ID" value="KKO97861.1"/>
    <property type="molecule type" value="Genomic_DNA"/>
</dbReference>
<feature type="compositionally biased region" description="Basic and acidic residues" evidence="1">
    <location>
        <begin position="437"/>
        <end position="448"/>
    </location>
</feature>
<name>A0A0F9ZBG6_TRIHA</name>
<feature type="compositionally biased region" description="Basic and acidic residues" evidence="1">
    <location>
        <begin position="113"/>
        <end position="122"/>
    </location>
</feature>
<dbReference type="AlphaFoldDB" id="A0A0F9ZBG6"/>
<dbReference type="OMA" id="RDPWTME"/>
<feature type="compositionally biased region" description="Basic residues" evidence="1">
    <location>
        <begin position="153"/>
        <end position="162"/>
    </location>
</feature>
<comment type="caution">
    <text evidence="2">The sequence shown here is derived from an EMBL/GenBank/DDBJ whole genome shotgun (WGS) entry which is preliminary data.</text>
</comment>
<gene>
    <name evidence="2" type="ORF">THAR02_10033</name>
</gene>
<proteinExistence type="predicted"/>
<dbReference type="Proteomes" id="UP000034112">
    <property type="component" value="Unassembled WGS sequence"/>
</dbReference>
<evidence type="ECO:0000313" key="3">
    <source>
        <dbReference type="Proteomes" id="UP000034112"/>
    </source>
</evidence>
<feature type="region of interest" description="Disordered" evidence="1">
    <location>
        <begin position="18"/>
        <end position="185"/>
    </location>
</feature>
<reference evidence="3" key="1">
    <citation type="journal article" date="2015" name="Genome Announc.">
        <title>Draft whole-genome sequence of the biocontrol agent Trichoderma harzianum T6776.</title>
        <authorList>
            <person name="Baroncelli R."/>
            <person name="Piaggeschi G."/>
            <person name="Fiorini L."/>
            <person name="Bertolini E."/>
            <person name="Zapparata A."/>
            <person name="Pe M.E."/>
            <person name="Sarrocco S."/>
            <person name="Vannacci G."/>
        </authorList>
    </citation>
    <scope>NUCLEOTIDE SEQUENCE [LARGE SCALE GENOMIC DNA]</scope>
    <source>
        <strain evidence="3">T6776</strain>
    </source>
</reference>
<dbReference type="OrthoDB" id="5332316at2759"/>
<organism evidence="2 3">
    <name type="scientific">Trichoderma harzianum</name>
    <name type="common">Hypocrea lixii</name>
    <dbReference type="NCBI Taxonomy" id="5544"/>
    <lineage>
        <taxon>Eukaryota</taxon>
        <taxon>Fungi</taxon>
        <taxon>Dikarya</taxon>
        <taxon>Ascomycota</taxon>
        <taxon>Pezizomycotina</taxon>
        <taxon>Sordariomycetes</taxon>
        <taxon>Hypocreomycetidae</taxon>
        <taxon>Hypocreales</taxon>
        <taxon>Hypocreaceae</taxon>
        <taxon>Trichoderma</taxon>
    </lineage>
</organism>
<feature type="region of interest" description="Disordered" evidence="1">
    <location>
        <begin position="407"/>
        <end position="448"/>
    </location>
</feature>
<accession>A0A0F9ZBG6</accession>
<feature type="compositionally biased region" description="Acidic residues" evidence="1">
    <location>
        <begin position="425"/>
        <end position="436"/>
    </location>
</feature>
<evidence type="ECO:0000313" key="2">
    <source>
        <dbReference type="EMBL" id="KKO97861.1"/>
    </source>
</evidence>
<feature type="compositionally biased region" description="Low complexity" evidence="1">
    <location>
        <begin position="70"/>
        <end position="90"/>
    </location>
</feature>
<protein>
    <submittedName>
        <fullName evidence="2">Uncharacterized protein</fullName>
    </submittedName>
</protein>